<dbReference type="EMBL" id="CP004856">
    <property type="protein sequence ID" value="EEV37802.1"/>
    <property type="molecule type" value="Genomic_DNA"/>
</dbReference>
<protein>
    <recommendedName>
        <fullName evidence="1">Xylose isomerase-like TIM barrel domain-containing protein</fullName>
    </recommendedName>
</protein>
<name>C9A5B0_ENTCA</name>
<dbReference type="Pfam" id="PF01261">
    <property type="entry name" value="AP_endonuc_2"/>
    <property type="match status" value="1"/>
</dbReference>
<dbReference type="InterPro" id="IPR036237">
    <property type="entry name" value="Xyl_isomerase-like_sf"/>
</dbReference>
<dbReference type="PANTHER" id="PTHR12110">
    <property type="entry name" value="HYDROXYPYRUVATE ISOMERASE"/>
    <property type="match status" value="1"/>
</dbReference>
<dbReference type="RefSeq" id="WP_015509075.1">
    <property type="nucleotide sequence ID" value="NC_020995.1"/>
</dbReference>
<organism evidence="2 3">
    <name type="scientific">Enterococcus casseliflavus EC20</name>
    <dbReference type="NCBI Taxonomy" id="565655"/>
    <lineage>
        <taxon>Bacteria</taxon>
        <taxon>Bacillati</taxon>
        <taxon>Bacillota</taxon>
        <taxon>Bacilli</taxon>
        <taxon>Lactobacillales</taxon>
        <taxon>Enterococcaceae</taxon>
        <taxon>Enterococcus</taxon>
    </lineage>
</organism>
<dbReference type="InterPro" id="IPR013022">
    <property type="entry name" value="Xyl_isomerase-like_TIM-brl"/>
</dbReference>
<dbReference type="Proteomes" id="UP000012675">
    <property type="component" value="Chromosome"/>
</dbReference>
<dbReference type="KEGG" id="ecas:ECBG_00071"/>
<evidence type="ECO:0000259" key="1">
    <source>
        <dbReference type="Pfam" id="PF01261"/>
    </source>
</evidence>
<evidence type="ECO:0000313" key="2">
    <source>
        <dbReference type="EMBL" id="EEV37802.1"/>
    </source>
</evidence>
<dbReference type="PANTHER" id="PTHR12110:SF53">
    <property type="entry name" value="BLR5974 PROTEIN"/>
    <property type="match status" value="1"/>
</dbReference>
<accession>C9A5B0</accession>
<feature type="domain" description="Xylose isomerase-like TIM barrel" evidence="1">
    <location>
        <begin position="28"/>
        <end position="311"/>
    </location>
</feature>
<reference evidence="2 3" key="1">
    <citation type="submission" date="2009-02" db="EMBL/GenBank/DDBJ databases">
        <authorList>
            <consortium name="The Broad Institute Genome Sequencing Platform"/>
            <person name="Feldgarden M."/>
            <person name="Young S.K."/>
            <person name="Kodira C.D."/>
            <person name="Zeng Q."/>
            <person name="Koehrsen M."/>
            <person name="Alvarado L."/>
            <person name="Berlin A."/>
            <person name="Borenstein D."/>
            <person name="Chen Z."/>
            <person name="Engels R."/>
            <person name="Freedman E."/>
            <person name="Gellesch M."/>
            <person name="Goldberg J."/>
            <person name="Griggs A."/>
            <person name="Gujja S."/>
            <person name="Heiman D."/>
            <person name="Hepburn T."/>
            <person name="Howarth C."/>
            <person name="Jen D."/>
            <person name="Larson L."/>
            <person name="Lewis B."/>
            <person name="Mehta T."/>
            <person name="Park D."/>
            <person name="Pearson M."/>
            <person name="Roberts A."/>
            <person name="Saif S."/>
            <person name="Shea T."/>
            <person name="Shenoy N."/>
            <person name="Sisk P."/>
            <person name="Stolte C."/>
            <person name="Sykes S."/>
            <person name="Walk T."/>
            <person name="White J."/>
            <person name="Yandava C."/>
            <person name="Gilmore M."/>
            <person name="Manson J."/>
            <person name="Palmer K."/>
            <person name="Carniol K."/>
            <person name="Lander E."/>
            <person name="Nusbaum C."/>
            <person name="Galagan J."/>
            <person name="Birren B."/>
        </authorList>
    </citation>
    <scope>NUCLEOTIDE SEQUENCE [LARGE SCALE GENOMIC DNA]</scope>
    <source>
        <strain evidence="2 3">EC20</strain>
    </source>
</reference>
<dbReference type="AlphaFoldDB" id="C9A5B0"/>
<proteinExistence type="predicted"/>
<dbReference type="SUPFAM" id="SSF51658">
    <property type="entry name" value="Xylose isomerase-like"/>
    <property type="match status" value="1"/>
</dbReference>
<dbReference type="Gene3D" id="3.20.20.150">
    <property type="entry name" value="Divalent-metal-dependent TIM barrel enzymes"/>
    <property type="match status" value="1"/>
</dbReference>
<keyword evidence="3" id="KW-1185">Reference proteome</keyword>
<dbReference type="HOGENOM" id="CLU_070745_1_0_9"/>
<dbReference type="InterPro" id="IPR050312">
    <property type="entry name" value="IolE/XylAMocC-like"/>
</dbReference>
<sequence>MSKIKLGATLFTFTMEYANGTYSFEECVKKAAECGAEGYEIVAAQMIPSYPYVSDAFLGLVNDCKEKYGIGPICYSASNDLGMRHDRNLTEDELLKAAITDIQSAHKLGCRVLRAQFVIPPSVLEKLAPYAELYDVKVGIEIHNPETPSTPYIQENLAVVKRTGSKHIGFIPDFGCFATKPNKPHWDKAIKAGASEEHLQIAAEMRYADEPLESVMTKMKELHASPAIFPAVQGMYGFVQFRKEWDKEGLKAIIPYTFEFHAKYHWMFENNKEASIPYEEILPVIQESDFEGYIMSEFENEAYISGYDMLKRHIKMEKEILGMSSC</sequence>
<reference evidence="2 3" key="2">
    <citation type="submission" date="2013-03" db="EMBL/GenBank/DDBJ databases">
        <title>The Genome Sequence of Enterococcus casseliflavus EC20 (899205).</title>
        <authorList>
            <consortium name="The Broad Institute Genomics Platform"/>
            <consortium name="The Broad Institute Genome Sequencing Center for Infectious Disease"/>
            <person name="Russ C."/>
            <person name="Feldgarden M."/>
            <person name="Gilmore M."/>
            <person name="Manson J."/>
            <person name="Palmer K."/>
            <person name="Carniol K."/>
            <person name="Walker B."/>
            <person name="Young S.K."/>
            <person name="Zeng Q."/>
            <person name="Gargeya S."/>
            <person name="Fitzgerald M."/>
            <person name="Haas B."/>
            <person name="Abouelleil A."/>
            <person name="Allen A.W."/>
            <person name="Alvarado L."/>
            <person name="Arachchi H.M."/>
            <person name="Berlin A.M."/>
            <person name="Chapman S.B."/>
            <person name="Gainer-Dewar J."/>
            <person name="Goldberg J."/>
            <person name="Griggs A."/>
            <person name="Gujja S."/>
            <person name="Hansen M."/>
            <person name="Howarth C."/>
            <person name="Imamovic A."/>
            <person name="Ireland A."/>
            <person name="Larimer J."/>
            <person name="McCowan C."/>
            <person name="Murphy C."/>
            <person name="Pearson M."/>
            <person name="Poon T.W."/>
            <person name="Priest M."/>
            <person name="Roberts A."/>
            <person name="Saif S."/>
            <person name="Shea T."/>
            <person name="Sisk P."/>
            <person name="Sykes S."/>
            <person name="Wortman J."/>
            <person name="Nusbaum C."/>
            <person name="Birren B."/>
        </authorList>
    </citation>
    <scope>NUCLEOTIDE SEQUENCE [LARGE SCALE GENOMIC DNA]</scope>
    <source>
        <strain evidence="2 3">EC20</strain>
    </source>
</reference>
<gene>
    <name evidence="2" type="ORF">ECBG_00071</name>
</gene>
<dbReference type="eggNOG" id="COG1082">
    <property type="taxonomic scope" value="Bacteria"/>
</dbReference>
<evidence type="ECO:0000313" key="3">
    <source>
        <dbReference type="Proteomes" id="UP000012675"/>
    </source>
</evidence>
<dbReference type="GeneID" id="91575013"/>